<dbReference type="SMART" id="SM00342">
    <property type="entry name" value="HTH_ARAC"/>
    <property type="match status" value="1"/>
</dbReference>
<dbReference type="EMBL" id="FPBD01000011">
    <property type="protein sequence ID" value="SFU15314.1"/>
    <property type="molecule type" value="Genomic_DNA"/>
</dbReference>
<dbReference type="InterPro" id="IPR018060">
    <property type="entry name" value="HTH_AraC"/>
</dbReference>
<proteinExistence type="predicted"/>
<dbReference type="RefSeq" id="WP_054785531.1">
    <property type="nucleotide sequence ID" value="NZ_FPBD01000011.1"/>
</dbReference>
<evidence type="ECO:0000256" key="1">
    <source>
        <dbReference type="ARBA" id="ARBA00023015"/>
    </source>
</evidence>
<feature type="domain" description="HTH araC/xylS-type" evidence="4">
    <location>
        <begin position="161"/>
        <end position="259"/>
    </location>
</feature>
<dbReference type="Pfam" id="PF12833">
    <property type="entry name" value="HTH_18"/>
    <property type="match status" value="1"/>
</dbReference>
<dbReference type="AlphaFoldDB" id="A0A1I7DUH8"/>
<evidence type="ECO:0000259" key="4">
    <source>
        <dbReference type="PROSITE" id="PS01124"/>
    </source>
</evidence>
<protein>
    <submittedName>
        <fullName evidence="5">AraC-type DNA-binding protein</fullName>
    </submittedName>
</protein>
<accession>A0A1I7DUH8</accession>
<dbReference type="PANTHER" id="PTHR46796">
    <property type="entry name" value="HTH-TYPE TRANSCRIPTIONAL ACTIVATOR RHAS-RELATED"/>
    <property type="match status" value="1"/>
</dbReference>
<dbReference type="Proteomes" id="UP000183371">
    <property type="component" value="Unassembled WGS sequence"/>
</dbReference>
<evidence type="ECO:0000313" key="6">
    <source>
        <dbReference type="Proteomes" id="UP000183371"/>
    </source>
</evidence>
<reference evidence="6" key="1">
    <citation type="submission" date="2016-10" db="EMBL/GenBank/DDBJ databases">
        <authorList>
            <person name="Varghese N."/>
            <person name="Submissions S."/>
        </authorList>
    </citation>
    <scope>NUCLEOTIDE SEQUENCE [LARGE SCALE GENOMIC DNA]</scope>
    <source>
        <strain evidence="6">DSM 17465</strain>
    </source>
</reference>
<organism evidence="5 6">
    <name type="scientific">Pseudovibrio denitrificans</name>
    <dbReference type="NCBI Taxonomy" id="258256"/>
    <lineage>
        <taxon>Bacteria</taxon>
        <taxon>Pseudomonadati</taxon>
        <taxon>Pseudomonadota</taxon>
        <taxon>Alphaproteobacteria</taxon>
        <taxon>Hyphomicrobiales</taxon>
        <taxon>Stappiaceae</taxon>
        <taxon>Pseudovibrio</taxon>
    </lineage>
</organism>
<dbReference type="GO" id="GO:0043565">
    <property type="term" value="F:sequence-specific DNA binding"/>
    <property type="evidence" value="ECO:0007669"/>
    <property type="project" value="InterPro"/>
</dbReference>
<sequence length="275" mass="30409">METPYSRIPATGELARFFRSFHVADQHQGSIEIDSPPTGYPVLGHIFRGFGEAVVEDKRYPAQPMPFNILAGQIYRKRASVQWNGGIGHVAAEMTATGLWELFHIDGSSIINKAEPLSGIAPEIDAAMSKAFLRHGPDPNAFEEVLAPFIPMARKVPDTIDKAVRQIEDSHGTIRVTDAFSDADASMPFLNKLFRKIVGLPPKYFARIVQFNHVAGLFITSDTSSIAELAIEAGYYDQAHFSRVVKEFVLKSPASFLNSDFSRISTFVRLGKPEP</sequence>
<dbReference type="InterPro" id="IPR050204">
    <property type="entry name" value="AraC_XylS_family_regulators"/>
</dbReference>
<name>A0A1I7DUH8_9HYPH</name>
<dbReference type="GO" id="GO:0003700">
    <property type="term" value="F:DNA-binding transcription factor activity"/>
    <property type="evidence" value="ECO:0007669"/>
    <property type="project" value="InterPro"/>
</dbReference>
<gene>
    <name evidence="5" type="ORF">SAMN05444141_1111</name>
</gene>
<dbReference type="PROSITE" id="PS01124">
    <property type="entry name" value="HTH_ARAC_FAMILY_2"/>
    <property type="match status" value="1"/>
</dbReference>
<evidence type="ECO:0000256" key="2">
    <source>
        <dbReference type="ARBA" id="ARBA00023125"/>
    </source>
</evidence>
<evidence type="ECO:0000256" key="3">
    <source>
        <dbReference type="ARBA" id="ARBA00023163"/>
    </source>
</evidence>
<dbReference type="PANTHER" id="PTHR46796:SF13">
    <property type="entry name" value="HTH-TYPE TRANSCRIPTIONAL ACTIVATOR RHAS"/>
    <property type="match status" value="1"/>
</dbReference>
<keyword evidence="3" id="KW-0804">Transcription</keyword>
<evidence type="ECO:0000313" key="5">
    <source>
        <dbReference type="EMBL" id="SFU15314.1"/>
    </source>
</evidence>
<keyword evidence="6" id="KW-1185">Reference proteome</keyword>
<keyword evidence="1" id="KW-0805">Transcription regulation</keyword>
<keyword evidence="2 5" id="KW-0238">DNA-binding</keyword>
<dbReference type="Gene3D" id="1.10.10.60">
    <property type="entry name" value="Homeodomain-like"/>
    <property type="match status" value="1"/>
</dbReference>